<sequence>MPTQEKPLHSALLEIIQLCLKEVAERLHSGASTLARGHHQHEWERRAAFIPHLTPMAEAVSLAKSAGENPDLPAVLLADVFDFHRLPRPCVPLDEIEHWRLKCGFLESGAFDLRFYVETDNVGDD</sequence>
<dbReference type="OrthoDB" id="5288421at2"/>
<proteinExistence type="predicted"/>
<dbReference type="AlphaFoldDB" id="A0A4R3VDH1"/>
<protein>
    <submittedName>
        <fullName evidence="1">Uncharacterized protein</fullName>
    </submittedName>
</protein>
<evidence type="ECO:0000313" key="1">
    <source>
        <dbReference type="EMBL" id="TCV01752.1"/>
    </source>
</evidence>
<evidence type="ECO:0000313" key="2">
    <source>
        <dbReference type="Proteomes" id="UP000294692"/>
    </source>
</evidence>
<reference evidence="1 2" key="1">
    <citation type="submission" date="2019-03" db="EMBL/GenBank/DDBJ databases">
        <title>Genomic Encyclopedia of Type Strains, Phase IV (KMG-IV): sequencing the most valuable type-strain genomes for metagenomic binning, comparative biology and taxonomic classification.</title>
        <authorList>
            <person name="Goeker M."/>
        </authorList>
    </citation>
    <scope>NUCLEOTIDE SEQUENCE [LARGE SCALE GENOMIC DNA]</scope>
    <source>
        <strain evidence="1 2">DSM 100048</strain>
    </source>
</reference>
<gene>
    <name evidence="1" type="ORF">EV686_102465</name>
</gene>
<dbReference type="EMBL" id="SMBX01000002">
    <property type="protein sequence ID" value="TCV01752.1"/>
    <property type="molecule type" value="Genomic_DNA"/>
</dbReference>
<organism evidence="1 2">
    <name type="scientific">Paracandidimonas soli</name>
    <dbReference type="NCBI Taxonomy" id="1917182"/>
    <lineage>
        <taxon>Bacteria</taxon>
        <taxon>Pseudomonadati</taxon>
        <taxon>Pseudomonadota</taxon>
        <taxon>Betaproteobacteria</taxon>
        <taxon>Burkholderiales</taxon>
        <taxon>Alcaligenaceae</taxon>
        <taxon>Paracandidimonas</taxon>
    </lineage>
</organism>
<dbReference type="RefSeq" id="WP_132474536.1">
    <property type="nucleotide sequence ID" value="NZ_SMBX01000002.1"/>
</dbReference>
<accession>A0A4R3VDH1</accession>
<comment type="caution">
    <text evidence="1">The sequence shown here is derived from an EMBL/GenBank/DDBJ whole genome shotgun (WGS) entry which is preliminary data.</text>
</comment>
<name>A0A4R3VDH1_9BURK</name>
<keyword evidence="2" id="KW-1185">Reference proteome</keyword>
<dbReference type="Proteomes" id="UP000294692">
    <property type="component" value="Unassembled WGS sequence"/>
</dbReference>